<dbReference type="InterPro" id="IPR043148">
    <property type="entry name" value="TagF_C"/>
</dbReference>
<evidence type="ECO:0000313" key="1">
    <source>
        <dbReference type="EMBL" id="WPL18866.1"/>
    </source>
</evidence>
<dbReference type="Gene3D" id="3.40.50.12580">
    <property type="match status" value="1"/>
</dbReference>
<keyword evidence="2" id="KW-1185">Reference proteome</keyword>
<dbReference type="Pfam" id="PF05159">
    <property type="entry name" value="Capsule_synth"/>
    <property type="match status" value="1"/>
</dbReference>
<evidence type="ECO:0000313" key="2">
    <source>
        <dbReference type="Proteomes" id="UP001432180"/>
    </source>
</evidence>
<organism evidence="1 2">
    <name type="scientific">Thiorhodovibrio winogradskyi</name>
    <dbReference type="NCBI Taxonomy" id="77007"/>
    <lineage>
        <taxon>Bacteria</taxon>
        <taxon>Pseudomonadati</taxon>
        <taxon>Pseudomonadota</taxon>
        <taxon>Gammaproteobacteria</taxon>
        <taxon>Chromatiales</taxon>
        <taxon>Chromatiaceae</taxon>
        <taxon>Thiorhodovibrio</taxon>
    </lineage>
</organism>
<gene>
    <name evidence="1" type="ORF">Thiowin_03957</name>
</gene>
<sequence length="458" mass="50580">MVAGAPEHAAAVDLPPMPKTIAFIDPGMRLTPYLCAAVGELPAGVHPAFFALRPKPRSILRRCGHALAPAPRLWPVARAARPQAQRPDPDIDRDALLAGLRLARDRDAVTRASADYRRLLHSLRAFLDHRAPDGLFCWNGSGLAAGLAAQLARVNGIPMAFGENGYLPGTMQLDPKGVNAASSFGPDHRRLERILGLSWSAREYATLDAVLQAYRDGKRFTPAVSRPRALGASPLAYLEQALIDWREREPGRRVNRLVPKTPPPLPKRYVLFPLQVRQDSQLTVHSPLYGNQLDEVITGLVEALADIAPELVLVVKLHPADRDKTDYDPLIRRFGQVFWLDGGDIRALLPAAQAVVTINSTVGIEAMIFNRPVVVLGRAYYGFDGLVHLVTRRDQLTDALQRALNQEPNPETNHDYLAFLYFKALTRAHPRDYSTMSMQTFCARLAEIFGLADEGSRC</sequence>
<dbReference type="EMBL" id="CP121472">
    <property type="protein sequence ID" value="WPL18866.1"/>
    <property type="molecule type" value="Genomic_DNA"/>
</dbReference>
<protein>
    <submittedName>
        <fullName evidence="1">Capsule polysaccharide biosynthesis protein</fullName>
    </submittedName>
</protein>
<name>A0ABZ0SFL7_9GAMM</name>
<dbReference type="Proteomes" id="UP001432180">
    <property type="component" value="Chromosome"/>
</dbReference>
<dbReference type="SUPFAM" id="SSF53756">
    <property type="entry name" value="UDP-Glycosyltransferase/glycogen phosphorylase"/>
    <property type="match status" value="1"/>
</dbReference>
<dbReference type="InterPro" id="IPR007833">
    <property type="entry name" value="Capsule_polysaccharide_synth"/>
</dbReference>
<proteinExistence type="predicted"/>
<accession>A0ABZ0SFL7</accession>
<reference evidence="1 2" key="1">
    <citation type="journal article" date="2023" name="Microorganisms">
        <title>Thiorhodovibrio frisius and Trv. litoralis spp. nov., Two Novel Members from a Clade of Fastidious Purple Sulfur Bacteria That Exhibit Unique Red-Shifted Light-Harvesting Capabilities.</title>
        <authorList>
            <person name="Methner A."/>
            <person name="Kuzyk S.B."/>
            <person name="Petersen J."/>
            <person name="Bauer S."/>
            <person name="Brinkmann H."/>
            <person name="Sichau K."/>
            <person name="Wanner G."/>
            <person name="Wolf J."/>
            <person name="Neumann-Schaal M."/>
            <person name="Henke P."/>
            <person name="Tank M."/>
            <person name="Sproer C."/>
            <person name="Bunk B."/>
            <person name="Overmann J."/>
        </authorList>
    </citation>
    <scope>NUCLEOTIDE SEQUENCE [LARGE SCALE GENOMIC DNA]</scope>
    <source>
        <strain evidence="1 2">DSM 6702</strain>
    </source>
</reference>